<dbReference type="PATRIC" id="fig|272631.5.peg.698"/>
<dbReference type="HOGENOM" id="CLU_000167_16_11_11"/>
<accession>Q49724</accession>
<dbReference type="InterPro" id="IPR000084">
    <property type="entry name" value="PE-PGRS_N"/>
</dbReference>
<evidence type="ECO:0000259" key="1">
    <source>
        <dbReference type="Pfam" id="PF00934"/>
    </source>
</evidence>
<name>Q49724_MYCLE</name>
<dbReference type="SMR" id="Q49724"/>
<reference evidence="2 3" key="1">
    <citation type="journal article" date="2001" name="Nature">
        <title>Massive gene decay in the leprosy bacillus.</title>
        <authorList>
            <person name="Cole S.T."/>
            <person name="Eiglmeier K."/>
            <person name="Parkhill J."/>
            <person name="James K.D."/>
            <person name="Thomson N.R."/>
            <person name="Wheeler P.R."/>
            <person name="Honore N."/>
            <person name="Garnier T."/>
            <person name="Churcher C.M."/>
            <person name="Harris D.E."/>
            <person name="Mungall K.L."/>
            <person name="Basham D."/>
            <person name="Brown D."/>
            <person name="Chillingworth T."/>
            <person name="Connor R."/>
            <person name="Davies R.M."/>
            <person name="Devlin K."/>
            <person name="Duthoy S."/>
            <person name="Feltwell T."/>
            <person name="Fraser A."/>
            <person name="Hamlin N."/>
            <person name="Holroyd S."/>
            <person name="Hornsby T."/>
            <person name="Jagels K."/>
            <person name="Lacroix C."/>
            <person name="Maclean J."/>
            <person name="Moule S."/>
            <person name="Murphy L.D."/>
            <person name="Oliver K."/>
            <person name="Quail M.A."/>
            <person name="Rajandream M.A."/>
            <person name="Rutherford K.M."/>
            <person name="Rutter S."/>
            <person name="Seeger K."/>
            <person name="Simon S."/>
            <person name="Simmonds M."/>
            <person name="Skelton J."/>
            <person name="Squares R."/>
            <person name="Squares S."/>
            <person name="Stevens K."/>
            <person name="Taylor K."/>
            <person name="Whitehead S."/>
            <person name="Woodward J.R."/>
            <person name="Barrell B.G."/>
        </authorList>
    </citation>
    <scope>NUCLEOTIDE SEQUENCE [LARGE SCALE GENOMIC DNA]</scope>
    <source>
        <strain evidence="2 3">TN</strain>
    </source>
</reference>
<dbReference type="Pfam" id="PF00934">
    <property type="entry name" value="PE"/>
    <property type="match status" value="1"/>
</dbReference>
<dbReference type="Gene3D" id="1.10.287.850">
    <property type="entry name" value="HP0062-like domain"/>
    <property type="match status" value="1"/>
</dbReference>
<feature type="domain" description="PE" evidence="1">
    <location>
        <begin position="11"/>
        <end position="93"/>
    </location>
</feature>
<dbReference type="AlphaFoldDB" id="Q49724"/>
<evidence type="ECO:0000313" key="3">
    <source>
        <dbReference type="Proteomes" id="UP000000806"/>
    </source>
</evidence>
<dbReference type="OrthoDB" id="4741169at2"/>
<keyword evidence="3" id="KW-1185">Reference proteome</keyword>
<dbReference type="KEGG" id="mle:ML0410"/>
<dbReference type="Proteomes" id="UP000000806">
    <property type="component" value="Chromosome"/>
</dbReference>
<proteinExistence type="predicted"/>
<dbReference type="PIR" id="S72816">
    <property type="entry name" value="S72816"/>
</dbReference>
<accession>O08219</accession>
<dbReference type="Leproma" id="ML0410"/>
<evidence type="ECO:0000313" key="2">
    <source>
        <dbReference type="EMBL" id="CAC29918.1"/>
    </source>
</evidence>
<organism evidence="2 3">
    <name type="scientific">Mycobacterium leprae (strain TN)</name>
    <dbReference type="NCBI Taxonomy" id="272631"/>
    <lineage>
        <taxon>Bacteria</taxon>
        <taxon>Bacillati</taxon>
        <taxon>Actinomycetota</taxon>
        <taxon>Actinomycetes</taxon>
        <taxon>Mycobacteriales</taxon>
        <taxon>Mycobacteriaceae</taxon>
        <taxon>Mycobacterium</taxon>
    </lineage>
</organism>
<sequence length="100" mass="10951">MSFFLRVEVGGLMMAAGRLERITSESMACNAKLTPVTTKVVPPAADQVSKLVSQVFSSYGKQYEGYAAQGVDQSRLFVQSLKDAAGDYMDSDHMYLNTED</sequence>
<dbReference type="SUPFAM" id="SSF140459">
    <property type="entry name" value="PE/PPE dimer-like"/>
    <property type="match status" value="1"/>
</dbReference>
<protein>
    <submittedName>
        <fullName evidence="2">PE-family protein</fullName>
    </submittedName>
</protein>
<gene>
    <name evidence="2" type="ordered locus">ML0410</name>
</gene>
<dbReference type="EMBL" id="AL583918">
    <property type="protein sequence ID" value="CAC29918.1"/>
    <property type="molecule type" value="Genomic_DNA"/>
</dbReference>
<dbReference type="InterPro" id="IPR038332">
    <property type="entry name" value="PPE_sf"/>
</dbReference>